<feature type="transmembrane region" description="Helical" evidence="1">
    <location>
        <begin position="72"/>
        <end position="94"/>
    </location>
</feature>
<dbReference type="EMBL" id="BKCP01004872">
    <property type="protein sequence ID" value="GER34341.1"/>
    <property type="molecule type" value="Genomic_DNA"/>
</dbReference>
<gene>
    <name evidence="2" type="ORF">STAS_10556</name>
</gene>
<evidence type="ECO:0000313" key="2">
    <source>
        <dbReference type="EMBL" id="GER34341.1"/>
    </source>
</evidence>
<keyword evidence="1" id="KW-0812">Transmembrane</keyword>
<comment type="caution">
    <text evidence="2">The sequence shown here is derived from an EMBL/GenBank/DDBJ whole genome shotgun (WGS) entry which is preliminary data.</text>
</comment>
<name>A0A5A7PNY8_STRAF</name>
<evidence type="ECO:0000256" key="1">
    <source>
        <dbReference type="SAM" id="Phobius"/>
    </source>
</evidence>
<reference evidence="3" key="1">
    <citation type="journal article" date="2019" name="Curr. Biol.">
        <title>Genome Sequence of Striga asiatica Provides Insight into the Evolution of Plant Parasitism.</title>
        <authorList>
            <person name="Yoshida S."/>
            <person name="Kim S."/>
            <person name="Wafula E.K."/>
            <person name="Tanskanen J."/>
            <person name="Kim Y.M."/>
            <person name="Honaas L."/>
            <person name="Yang Z."/>
            <person name="Spallek T."/>
            <person name="Conn C.E."/>
            <person name="Ichihashi Y."/>
            <person name="Cheong K."/>
            <person name="Cui S."/>
            <person name="Der J.P."/>
            <person name="Gundlach H."/>
            <person name="Jiao Y."/>
            <person name="Hori C."/>
            <person name="Ishida J.K."/>
            <person name="Kasahara H."/>
            <person name="Kiba T."/>
            <person name="Kim M.S."/>
            <person name="Koo N."/>
            <person name="Laohavisit A."/>
            <person name="Lee Y.H."/>
            <person name="Lumba S."/>
            <person name="McCourt P."/>
            <person name="Mortimer J.C."/>
            <person name="Mutuku J.M."/>
            <person name="Nomura T."/>
            <person name="Sasaki-Sekimoto Y."/>
            <person name="Seto Y."/>
            <person name="Wang Y."/>
            <person name="Wakatake T."/>
            <person name="Sakakibara H."/>
            <person name="Demura T."/>
            <person name="Yamaguchi S."/>
            <person name="Yoneyama K."/>
            <person name="Manabe R.I."/>
            <person name="Nelson D.C."/>
            <person name="Schulman A.H."/>
            <person name="Timko M.P."/>
            <person name="dePamphilis C.W."/>
            <person name="Choi D."/>
            <person name="Shirasu K."/>
        </authorList>
    </citation>
    <scope>NUCLEOTIDE SEQUENCE [LARGE SCALE GENOMIC DNA]</scope>
    <source>
        <strain evidence="3">cv. UVA1</strain>
    </source>
</reference>
<keyword evidence="3" id="KW-1185">Reference proteome</keyword>
<dbReference type="Proteomes" id="UP000325081">
    <property type="component" value="Unassembled WGS sequence"/>
</dbReference>
<keyword evidence="1" id="KW-1133">Transmembrane helix</keyword>
<evidence type="ECO:0000313" key="3">
    <source>
        <dbReference type="Proteomes" id="UP000325081"/>
    </source>
</evidence>
<organism evidence="2 3">
    <name type="scientific">Striga asiatica</name>
    <name type="common">Asiatic witchweed</name>
    <name type="synonym">Buchnera asiatica</name>
    <dbReference type="NCBI Taxonomy" id="4170"/>
    <lineage>
        <taxon>Eukaryota</taxon>
        <taxon>Viridiplantae</taxon>
        <taxon>Streptophyta</taxon>
        <taxon>Embryophyta</taxon>
        <taxon>Tracheophyta</taxon>
        <taxon>Spermatophyta</taxon>
        <taxon>Magnoliopsida</taxon>
        <taxon>eudicotyledons</taxon>
        <taxon>Gunneridae</taxon>
        <taxon>Pentapetalae</taxon>
        <taxon>asterids</taxon>
        <taxon>lamiids</taxon>
        <taxon>Lamiales</taxon>
        <taxon>Orobanchaceae</taxon>
        <taxon>Buchnereae</taxon>
        <taxon>Striga</taxon>
    </lineage>
</organism>
<dbReference type="OrthoDB" id="1436736at2759"/>
<protein>
    <submittedName>
        <fullName evidence="2">Multidrug resistance protein ABC transporter</fullName>
    </submittedName>
</protein>
<dbReference type="AlphaFoldDB" id="A0A5A7PNY8"/>
<sequence length="102" mass="11451">MSESYGDDPPVRFLKSYSMFCGWNNSCLKTPANQNSEVSQLPIPADLSIVDLDIPFSLIFTVGATVNCYSNLAVLAVITWQVLFISLPIIYLAIRLQDFDWK</sequence>
<proteinExistence type="predicted"/>
<keyword evidence="1" id="KW-0472">Membrane</keyword>
<accession>A0A5A7PNY8</accession>